<reference evidence="2" key="1">
    <citation type="journal article" date="2019" name="Int. J. Syst. Evol. Microbiol.">
        <title>The Global Catalogue of Microorganisms (GCM) 10K type strain sequencing project: providing services to taxonomists for standard genome sequencing and annotation.</title>
        <authorList>
            <consortium name="The Broad Institute Genomics Platform"/>
            <consortium name="The Broad Institute Genome Sequencing Center for Infectious Disease"/>
            <person name="Wu L."/>
            <person name="Ma J."/>
        </authorList>
    </citation>
    <scope>NUCLEOTIDE SEQUENCE [LARGE SCALE GENOMIC DNA]</scope>
    <source>
        <strain evidence="2">JCM 17759</strain>
    </source>
</reference>
<evidence type="ECO:0000313" key="1">
    <source>
        <dbReference type="EMBL" id="GAA4452750.1"/>
    </source>
</evidence>
<protein>
    <submittedName>
        <fullName evidence="1">Uncharacterized protein</fullName>
    </submittedName>
</protein>
<comment type="caution">
    <text evidence="1">The sequence shown here is derived from an EMBL/GenBank/DDBJ whole genome shotgun (WGS) entry which is preliminary data.</text>
</comment>
<name>A0ABP8MMG7_9BACT</name>
<dbReference type="RefSeq" id="WP_345322030.1">
    <property type="nucleotide sequence ID" value="NZ_BAABGA010000029.1"/>
</dbReference>
<proteinExistence type="predicted"/>
<sequence length="200" mass="21299">MRIYPLHNELQLDHGSADIHDGFAGESLGGKASSDIVAYPACDRRLAILLCMITTLIGFAIGGCSDDSAAKEILLKRGCLSELASQYRRFQTENGKSPKDVTEFATFIEASIPADQDPTTTQSSGEIDILGESLRRLTEGDMMMLYNAVLFTDPAVDPTAILGFEAAVAGSGGYVVSVNGDSTHMNAKTFAQQAKVATVE</sequence>
<keyword evidence="2" id="KW-1185">Reference proteome</keyword>
<dbReference type="EMBL" id="BAABGA010000029">
    <property type="protein sequence ID" value="GAA4452750.1"/>
    <property type="molecule type" value="Genomic_DNA"/>
</dbReference>
<evidence type="ECO:0000313" key="2">
    <source>
        <dbReference type="Proteomes" id="UP001500840"/>
    </source>
</evidence>
<gene>
    <name evidence="1" type="ORF">GCM10023156_22650</name>
</gene>
<organism evidence="1 2">
    <name type="scientific">Novipirellula rosea</name>
    <dbReference type="NCBI Taxonomy" id="1031540"/>
    <lineage>
        <taxon>Bacteria</taxon>
        <taxon>Pseudomonadati</taxon>
        <taxon>Planctomycetota</taxon>
        <taxon>Planctomycetia</taxon>
        <taxon>Pirellulales</taxon>
        <taxon>Pirellulaceae</taxon>
        <taxon>Novipirellula</taxon>
    </lineage>
</organism>
<dbReference type="Proteomes" id="UP001500840">
    <property type="component" value="Unassembled WGS sequence"/>
</dbReference>
<accession>A0ABP8MMG7</accession>